<dbReference type="KEGG" id="trg:TRUGW13939_08073"/>
<protein>
    <submittedName>
        <fullName evidence="1">Uncharacterized protein</fullName>
    </submittedName>
</protein>
<sequence>MGAGSEVNQKQFVAFRAYWTPDREAQDLEDDMAQFGLADTWLDAKQVVDADQELCRYMQLIESNTLVETVSKSDPIWLGSFKPVKVAQELVSKVNGVYDWDRNLDDSRPVTRQRPTLLKVNLYPEPATHEYTATDYWENNLLLQRMKKRRVIISQDRHQLFITMATYDDAYAKYLAGETPPKSYLKLASYGPYKITDHKHMYCFAHAVVALAMAADDVLS</sequence>
<reference evidence="2" key="1">
    <citation type="submission" date="2020-06" db="EMBL/GenBank/DDBJ databases">
        <title>A chromosome-scale genome assembly of Talaromyces rugulosus W13939.</title>
        <authorList>
            <person name="Wang B."/>
            <person name="Guo L."/>
            <person name="Ye K."/>
            <person name="Wang L."/>
        </authorList>
    </citation>
    <scope>NUCLEOTIDE SEQUENCE [LARGE SCALE GENOMIC DNA]</scope>
    <source>
        <strain evidence="2">W13939</strain>
    </source>
</reference>
<organism evidence="1 2">
    <name type="scientific">Talaromyces rugulosus</name>
    <name type="common">Penicillium rugulosum</name>
    <dbReference type="NCBI Taxonomy" id="121627"/>
    <lineage>
        <taxon>Eukaryota</taxon>
        <taxon>Fungi</taxon>
        <taxon>Dikarya</taxon>
        <taxon>Ascomycota</taxon>
        <taxon>Pezizomycotina</taxon>
        <taxon>Eurotiomycetes</taxon>
        <taxon>Eurotiomycetidae</taxon>
        <taxon>Eurotiales</taxon>
        <taxon>Trichocomaceae</taxon>
        <taxon>Talaromyces</taxon>
        <taxon>Talaromyces sect. Islandici</taxon>
    </lineage>
</organism>
<dbReference type="RefSeq" id="XP_035347102.1">
    <property type="nucleotide sequence ID" value="XM_035491209.1"/>
</dbReference>
<dbReference type="OrthoDB" id="4226947at2759"/>
<gene>
    <name evidence="1" type="ORF">TRUGW13939_08073</name>
</gene>
<proteinExistence type="predicted"/>
<dbReference type="Proteomes" id="UP000509510">
    <property type="component" value="Chromosome IV"/>
</dbReference>
<evidence type="ECO:0000313" key="1">
    <source>
        <dbReference type="EMBL" id="QKX60927.1"/>
    </source>
</evidence>
<name>A0A7H8R3Z0_TALRU</name>
<dbReference type="GeneID" id="55995562"/>
<dbReference type="AlphaFoldDB" id="A0A7H8R3Z0"/>
<keyword evidence="2" id="KW-1185">Reference proteome</keyword>
<dbReference type="EMBL" id="CP055901">
    <property type="protein sequence ID" value="QKX60927.1"/>
    <property type="molecule type" value="Genomic_DNA"/>
</dbReference>
<accession>A0A7H8R3Z0</accession>
<evidence type="ECO:0000313" key="2">
    <source>
        <dbReference type="Proteomes" id="UP000509510"/>
    </source>
</evidence>